<protein>
    <submittedName>
        <fullName evidence="3">Putative addiction module antidote protein, CC2985 family</fullName>
    </submittedName>
</protein>
<proteinExistence type="inferred from homology"/>
<dbReference type="AlphaFoldDB" id="A0A1I4GUL7"/>
<dbReference type="InterPro" id="IPR010985">
    <property type="entry name" value="Ribbon_hlx_hlx"/>
</dbReference>
<evidence type="ECO:0000256" key="2">
    <source>
        <dbReference type="ARBA" id="ARBA00022649"/>
    </source>
</evidence>
<gene>
    <name evidence="3" type="ORF">SAMN05216302_10627</name>
</gene>
<dbReference type="Proteomes" id="UP000199533">
    <property type="component" value="Unassembled WGS sequence"/>
</dbReference>
<dbReference type="EMBL" id="FOSP01000062">
    <property type="protein sequence ID" value="SFL32851.1"/>
    <property type="molecule type" value="Genomic_DNA"/>
</dbReference>
<evidence type="ECO:0000256" key="1">
    <source>
        <dbReference type="ARBA" id="ARBA00008580"/>
    </source>
</evidence>
<reference evidence="4" key="1">
    <citation type="submission" date="2016-10" db="EMBL/GenBank/DDBJ databases">
        <authorList>
            <person name="Varghese N."/>
            <person name="Submissions S."/>
        </authorList>
    </citation>
    <scope>NUCLEOTIDE SEQUENCE [LARGE SCALE GENOMIC DNA]</scope>
    <source>
        <strain evidence="4">Nm69</strain>
    </source>
</reference>
<dbReference type="InterPro" id="IPR022789">
    <property type="entry name" value="ParD"/>
</dbReference>
<sequence>MSRTVTFQPSEELSSFIEGQVKSGRYQNQSEVVRTGLRLLQEQEAKSKLRQLLDIGALMLTWKVFGEYSRTNWCITGNLRRDNKHFRRLPNTSKFSITDSVNKRD</sequence>
<dbReference type="STRING" id="52441.SAMN05216302_10627"/>
<name>A0A1I4GUL7_9PROT</name>
<dbReference type="Pfam" id="PF03693">
    <property type="entry name" value="ParD_antitoxin"/>
    <property type="match status" value="1"/>
</dbReference>
<accession>A0A1I4GUL7</accession>
<evidence type="ECO:0000313" key="4">
    <source>
        <dbReference type="Proteomes" id="UP000199533"/>
    </source>
</evidence>
<dbReference type="NCBIfam" id="TIGR02606">
    <property type="entry name" value="antidote_CC2985"/>
    <property type="match status" value="1"/>
</dbReference>
<organism evidence="3 4">
    <name type="scientific">Nitrosomonas aestuarii</name>
    <dbReference type="NCBI Taxonomy" id="52441"/>
    <lineage>
        <taxon>Bacteria</taxon>
        <taxon>Pseudomonadati</taxon>
        <taxon>Pseudomonadota</taxon>
        <taxon>Betaproteobacteria</taxon>
        <taxon>Nitrosomonadales</taxon>
        <taxon>Nitrosomonadaceae</taxon>
        <taxon>Nitrosomonas</taxon>
    </lineage>
</organism>
<evidence type="ECO:0000313" key="3">
    <source>
        <dbReference type="EMBL" id="SFL32851.1"/>
    </source>
</evidence>
<keyword evidence="4" id="KW-1185">Reference proteome</keyword>
<dbReference type="InterPro" id="IPR038296">
    <property type="entry name" value="ParD_sf"/>
</dbReference>
<comment type="similarity">
    <text evidence="1">Belongs to the ParD antitoxin family.</text>
</comment>
<dbReference type="SUPFAM" id="SSF47598">
    <property type="entry name" value="Ribbon-helix-helix"/>
    <property type="match status" value="1"/>
</dbReference>
<dbReference type="PANTHER" id="PTHR36582">
    <property type="entry name" value="ANTITOXIN PARD"/>
    <property type="match status" value="1"/>
</dbReference>
<dbReference type="GO" id="GO:0006355">
    <property type="term" value="P:regulation of DNA-templated transcription"/>
    <property type="evidence" value="ECO:0007669"/>
    <property type="project" value="InterPro"/>
</dbReference>
<dbReference type="Gene3D" id="6.10.10.120">
    <property type="entry name" value="Antitoxin ParD1-like"/>
    <property type="match status" value="1"/>
</dbReference>
<keyword evidence="2" id="KW-1277">Toxin-antitoxin system</keyword>
<dbReference type="CDD" id="cd22231">
    <property type="entry name" value="RHH_NikR_HicB-like"/>
    <property type="match status" value="1"/>
</dbReference>
<dbReference type="PANTHER" id="PTHR36582:SF2">
    <property type="entry name" value="ANTITOXIN PARD"/>
    <property type="match status" value="1"/>
</dbReference>